<dbReference type="GO" id="GO:0005524">
    <property type="term" value="F:ATP binding"/>
    <property type="evidence" value="ECO:0007669"/>
    <property type="project" value="UniProtKB-KW"/>
</dbReference>
<dbReference type="Gene3D" id="1.10.510.10">
    <property type="entry name" value="Transferase(Phosphotransferase) domain 1"/>
    <property type="match status" value="1"/>
</dbReference>
<feature type="non-terminal residue" evidence="11">
    <location>
        <position position="53"/>
    </location>
</feature>
<gene>
    <name evidence="11" type="ORF">L195_g056007</name>
</gene>
<accession>A0A2K3KPD1</accession>
<dbReference type="STRING" id="57577.A0A2K3KPD1"/>
<evidence type="ECO:0000313" key="12">
    <source>
        <dbReference type="Proteomes" id="UP000236291"/>
    </source>
</evidence>
<evidence type="ECO:0000256" key="7">
    <source>
        <dbReference type="ARBA" id="ARBA00047899"/>
    </source>
</evidence>
<dbReference type="EMBL" id="ASHM01104272">
    <property type="protein sequence ID" value="PNX68145.1"/>
    <property type="molecule type" value="Genomic_DNA"/>
</dbReference>
<name>A0A2K3KPD1_TRIPR</name>
<proteinExistence type="predicted"/>
<keyword evidence="3" id="KW-0808">Transferase</keyword>
<evidence type="ECO:0000259" key="10">
    <source>
        <dbReference type="PROSITE" id="PS50011"/>
    </source>
</evidence>
<keyword evidence="9" id="KW-0812">Transmembrane</keyword>
<keyword evidence="9" id="KW-0472">Membrane</keyword>
<dbReference type="GO" id="GO:0004674">
    <property type="term" value="F:protein serine/threonine kinase activity"/>
    <property type="evidence" value="ECO:0007669"/>
    <property type="project" value="UniProtKB-KW"/>
</dbReference>
<comment type="caution">
    <text evidence="11">The sequence shown here is derived from an EMBL/GenBank/DDBJ whole genome shotgun (WGS) entry which is preliminary data.</text>
</comment>
<dbReference type="GO" id="GO:0007165">
    <property type="term" value="P:signal transduction"/>
    <property type="evidence" value="ECO:0007669"/>
    <property type="project" value="TreeGrafter"/>
</dbReference>
<dbReference type="PROSITE" id="PS50011">
    <property type="entry name" value="PROTEIN_KINASE_DOM"/>
    <property type="match status" value="1"/>
</dbReference>
<evidence type="ECO:0000256" key="2">
    <source>
        <dbReference type="ARBA" id="ARBA00022527"/>
    </source>
</evidence>
<evidence type="ECO:0000256" key="4">
    <source>
        <dbReference type="ARBA" id="ARBA00022741"/>
    </source>
</evidence>
<evidence type="ECO:0000256" key="1">
    <source>
        <dbReference type="ARBA" id="ARBA00012513"/>
    </source>
</evidence>
<dbReference type="InterPro" id="IPR011009">
    <property type="entry name" value="Kinase-like_dom_sf"/>
</dbReference>
<evidence type="ECO:0000256" key="5">
    <source>
        <dbReference type="ARBA" id="ARBA00022777"/>
    </source>
</evidence>
<evidence type="ECO:0000256" key="8">
    <source>
        <dbReference type="ARBA" id="ARBA00048679"/>
    </source>
</evidence>
<comment type="catalytic activity">
    <reaction evidence="8">
        <text>L-seryl-[protein] + ATP = O-phospho-L-seryl-[protein] + ADP + H(+)</text>
        <dbReference type="Rhea" id="RHEA:17989"/>
        <dbReference type="Rhea" id="RHEA-COMP:9863"/>
        <dbReference type="Rhea" id="RHEA-COMP:11604"/>
        <dbReference type="ChEBI" id="CHEBI:15378"/>
        <dbReference type="ChEBI" id="CHEBI:29999"/>
        <dbReference type="ChEBI" id="CHEBI:30616"/>
        <dbReference type="ChEBI" id="CHEBI:83421"/>
        <dbReference type="ChEBI" id="CHEBI:456216"/>
        <dbReference type="EC" id="2.7.11.1"/>
    </reaction>
</comment>
<dbReference type="InterPro" id="IPR000719">
    <property type="entry name" value="Prot_kinase_dom"/>
</dbReference>
<dbReference type="AlphaFoldDB" id="A0A2K3KPD1"/>
<dbReference type="SUPFAM" id="SSF56112">
    <property type="entry name" value="Protein kinase-like (PK-like)"/>
    <property type="match status" value="1"/>
</dbReference>
<protein>
    <recommendedName>
        <fullName evidence="1">non-specific serine/threonine protein kinase</fullName>
        <ecNumber evidence="1">2.7.11.1</ecNumber>
    </recommendedName>
</protein>
<dbReference type="PANTHER" id="PTHR43895:SF32">
    <property type="entry name" value="SERINE_THREONINE-PROTEIN KINASE CHK1"/>
    <property type="match status" value="1"/>
</dbReference>
<keyword evidence="4" id="KW-0547">Nucleotide-binding</keyword>
<dbReference type="EC" id="2.7.11.1" evidence="1"/>
<evidence type="ECO:0000313" key="11">
    <source>
        <dbReference type="EMBL" id="PNX68145.1"/>
    </source>
</evidence>
<evidence type="ECO:0000256" key="9">
    <source>
        <dbReference type="SAM" id="Phobius"/>
    </source>
</evidence>
<evidence type="ECO:0000256" key="3">
    <source>
        <dbReference type="ARBA" id="ARBA00022679"/>
    </source>
</evidence>
<feature type="transmembrane region" description="Helical" evidence="9">
    <location>
        <begin position="21"/>
        <end position="42"/>
    </location>
</feature>
<dbReference type="PANTHER" id="PTHR43895">
    <property type="entry name" value="CALCIUM/CALMODULIN-DEPENDENT PROTEIN KINASE KINASE-RELATED"/>
    <property type="match status" value="1"/>
</dbReference>
<dbReference type="Proteomes" id="UP000236291">
    <property type="component" value="Unassembled WGS sequence"/>
</dbReference>
<keyword evidence="5 11" id="KW-0418">Kinase</keyword>
<reference evidence="11 12" key="1">
    <citation type="journal article" date="2014" name="Am. J. Bot.">
        <title>Genome assembly and annotation for red clover (Trifolium pratense; Fabaceae).</title>
        <authorList>
            <person name="Istvanek J."/>
            <person name="Jaros M."/>
            <person name="Krenek A."/>
            <person name="Repkova J."/>
        </authorList>
    </citation>
    <scope>NUCLEOTIDE SEQUENCE [LARGE SCALE GENOMIC DNA]</scope>
    <source>
        <strain evidence="12">cv. Tatra</strain>
        <tissue evidence="11">Young leaves</tissue>
    </source>
</reference>
<keyword evidence="9" id="KW-1133">Transmembrane helix</keyword>
<reference evidence="11 12" key="2">
    <citation type="journal article" date="2017" name="Front. Plant Sci.">
        <title>Gene Classification and Mining of Molecular Markers Useful in Red Clover (Trifolium pratense) Breeding.</title>
        <authorList>
            <person name="Istvanek J."/>
            <person name="Dluhosova J."/>
            <person name="Dluhos P."/>
            <person name="Patkova L."/>
            <person name="Nedelnik J."/>
            <person name="Repkova J."/>
        </authorList>
    </citation>
    <scope>NUCLEOTIDE SEQUENCE [LARGE SCALE GENOMIC DNA]</scope>
    <source>
        <strain evidence="12">cv. Tatra</strain>
        <tissue evidence="11">Young leaves</tissue>
    </source>
</reference>
<feature type="domain" description="Protein kinase" evidence="10">
    <location>
        <begin position="1"/>
        <end position="53"/>
    </location>
</feature>
<comment type="catalytic activity">
    <reaction evidence="7">
        <text>L-threonyl-[protein] + ATP = O-phospho-L-threonyl-[protein] + ADP + H(+)</text>
        <dbReference type="Rhea" id="RHEA:46608"/>
        <dbReference type="Rhea" id="RHEA-COMP:11060"/>
        <dbReference type="Rhea" id="RHEA-COMP:11605"/>
        <dbReference type="ChEBI" id="CHEBI:15378"/>
        <dbReference type="ChEBI" id="CHEBI:30013"/>
        <dbReference type="ChEBI" id="CHEBI:30616"/>
        <dbReference type="ChEBI" id="CHEBI:61977"/>
        <dbReference type="ChEBI" id="CHEBI:456216"/>
        <dbReference type="EC" id="2.7.11.1"/>
    </reaction>
</comment>
<keyword evidence="6" id="KW-0067">ATP-binding</keyword>
<sequence length="53" mass="5950">MTLIYSICKHKVLSNHGYDGAAADVWSCGVILYVLMAGYLPFEEADLPTLFRR</sequence>
<organism evidence="11 12">
    <name type="scientific">Trifolium pratense</name>
    <name type="common">Red clover</name>
    <dbReference type="NCBI Taxonomy" id="57577"/>
    <lineage>
        <taxon>Eukaryota</taxon>
        <taxon>Viridiplantae</taxon>
        <taxon>Streptophyta</taxon>
        <taxon>Embryophyta</taxon>
        <taxon>Tracheophyta</taxon>
        <taxon>Spermatophyta</taxon>
        <taxon>Magnoliopsida</taxon>
        <taxon>eudicotyledons</taxon>
        <taxon>Gunneridae</taxon>
        <taxon>Pentapetalae</taxon>
        <taxon>rosids</taxon>
        <taxon>fabids</taxon>
        <taxon>Fabales</taxon>
        <taxon>Fabaceae</taxon>
        <taxon>Papilionoideae</taxon>
        <taxon>50 kb inversion clade</taxon>
        <taxon>NPAAA clade</taxon>
        <taxon>Hologalegina</taxon>
        <taxon>IRL clade</taxon>
        <taxon>Trifolieae</taxon>
        <taxon>Trifolium</taxon>
    </lineage>
</organism>
<evidence type="ECO:0000256" key="6">
    <source>
        <dbReference type="ARBA" id="ARBA00022840"/>
    </source>
</evidence>
<keyword evidence="2" id="KW-0723">Serine/threonine-protein kinase</keyword>